<comment type="similarity">
    <text evidence="1">Belongs to the short-chain dehydrogenases/reductases (SDR) family.</text>
</comment>
<dbReference type="PRINTS" id="PR00080">
    <property type="entry name" value="SDRFAMILY"/>
</dbReference>
<evidence type="ECO:0000313" key="5">
    <source>
        <dbReference type="Proteomes" id="UP000238362"/>
    </source>
</evidence>
<dbReference type="FunFam" id="3.40.50.720:FF:000173">
    <property type="entry name" value="3-oxoacyl-[acyl-carrier protein] reductase"/>
    <property type="match status" value="1"/>
</dbReference>
<evidence type="ECO:0000256" key="2">
    <source>
        <dbReference type="ARBA" id="ARBA00023002"/>
    </source>
</evidence>
<dbReference type="EMBL" id="PVNH01000002">
    <property type="protein sequence ID" value="PRX50103.1"/>
    <property type="molecule type" value="Genomic_DNA"/>
</dbReference>
<name>A0A2T0M0H1_9PSEU</name>
<accession>A0A2T0M0H1</accession>
<dbReference type="InterPro" id="IPR057326">
    <property type="entry name" value="KR_dom"/>
</dbReference>
<keyword evidence="5" id="KW-1185">Reference proteome</keyword>
<dbReference type="Proteomes" id="UP000238362">
    <property type="component" value="Unassembled WGS sequence"/>
</dbReference>
<dbReference type="SMART" id="SM00822">
    <property type="entry name" value="PKS_KR"/>
    <property type="match status" value="1"/>
</dbReference>
<protein>
    <submittedName>
        <fullName evidence="4">3-oxoacyl-[acyl-carrier-protein] reductase</fullName>
    </submittedName>
</protein>
<sequence>MRRYDNHVAMITGAAQGLGRAIAERLSIEGASVSLCDINSVALKEAAAKLDPARTVTCPADVTDDQQVKEWFALTLSRFGKVDILVSNAGVIRDNRLENMGDTDWDVVLDTNLRGMFHCCRAVFPHMKEQNYGRIVGLTSMCWRGNFGQANYSAAKAGVVALARTIALEGAAHGITANAVAPGLIDTPMLASMDARARDKLVSRVPQRRVGRPEEIAETVAFLCSKTAGYITGIVLDVDGGIGIGSSLR</sequence>
<dbReference type="PANTHER" id="PTHR42760:SF40">
    <property type="entry name" value="3-OXOACYL-[ACYL-CARRIER-PROTEIN] REDUCTASE, CHLOROPLASTIC"/>
    <property type="match status" value="1"/>
</dbReference>
<evidence type="ECO:0000313" key="4">
    <source>
        <dbReference type="EMBL" id="PRX50103.1"/>
    </source>
</evidence>
<dbReference type="NCBIfam" id="NF009466">
    <property type="entry name" value="PRK12826.1-2"/>
    <property type="match status" value="1"/>
</dbReference>
<dbReference type="AlphaFoldDB" id="A0A2T0M0H1"/>
<dbReference type="Gene3D" id="3.40.50.720">
    <property type="entry name" value="NAD(P)-binding Rossmann-like Domain"/>
    <property type="match status" value="1"/>
</dbReference>
<dbReference type="RefSeq" id="WP_245900441.1">
    <property type="nucleotide sequence ID" value="NZ_PVNH01000002.1"/>
</dbReference>
<evidence type="ECO:0000256" key="1">
    <source>
        <dbReference type="ARBA" id="ARBA00006484"/>
    </source>
</evidence>
<keyword evidence="2" id="KW-0560">Oxidoreductase</keyword>
<dbReference type="GO" id="GO:0030497">
    <property type="term" value="P:fatty acid elongation"/>
    <property type="evidence" value="ECO:0007669"/>
    <property type="project" value="TreeGrafter"/>
</dbReference>
<dbReference type="GO" id="GO:0016616">
    <property type="term" value="F:oxidoreductase activity, acting on the CH-OH group of donors, NAD or NADP as acceptor"/>
    <property type="evidence" value="ECO:0007669"/>
    <property type="project" value="UniProtKB-ARBA"/>
</dbReference>
<reference evidence="4 5" key="1">
    <citation type="submission" date="2018-03" db="EMBL/GenBank/DDBJ databases">
        <title>Genomic Encyclopedia of Type Strains, Phase III (KMG-III): the genomes of soil and plant-associated and newly described type strains.</title>
        <authorList>
            <person name="Whitman W."/>
        </authorList>
    </citation>
    <scope>NUCLEOTIDE SEQUENCE [LARGE SCALE GENOMIC DNA]</scope>
    <source>
        <strain evidence="4 5">CGMCC 4.7125</strain>
    </source>
</reference>
<dbReference type="InterPro" id="IPR036291">
    <property type="entry name" value="NAD(P)-bd_dom_sf"/>
</dbReference>
<dbReference type="SUPFAM" id="SSF51735">
    <property type="entry name" value="NAD(P)-binding Rossmann-fold domains"/>
    <property type="match status" value="1"/>
</dbReference>
<dbReference type="PANTHER" id="PTHR42760">
    <property type="entry name" value="SHORT-CHAIN DEHYDROGENASES/REDUCTASES FAMILY MEMBER"/>
    <property type="match status" value="1"/>
</dbReference>
<organism evidence="4 5">
    <name type="scientific">Prauserella shujinwangii</name>
    <dbReference type="NCBI Taxonomy" id="1453103"/>
    <lineage>
        <taxon>Bacteria</taxon>
        <taxon>Bacillati</taxon>
        <taxon>Actinomycetota</taxon>
        <taxon>Actinomycetes</taxon>
        <taxon>Pseudonocardiales</taxon>
        <taxon>Pseudonocardiaceae</taxon>
        <taxon>Prauserella</taxon>
    </lineage>
</organism>
<proteinExistence type="inferred from homology"/>
<feature type="domain" description="Ketoreductase" evidence="3">
    <location>
        <begin position="7"/>
        <end position="183"/>
    </location>
</feature>
<evidence type="ECO:0000259" key="3">
    <source>
        <dbReference type="SMART" id="SM00822"/>
    </source>
</evidence>
<comment type="caution">
    <text evidence="4">The sequence shown here is derived from an EMBL/GenBank/DDBJ whole genome shotgun (WGS) entry which is preliminary data.</text>
</comment>
<gene>
    <name evidence="4" type="ORF">B0I33_102221</name>
</gene>
<dbReference type="InterPro" id="IPR002347">
    <property type="entry name" value="SDR_fam"/>
</dbReference>
<dbReference type="PRINTS" id="PR00081">
    <property type="entry name" value="GDHRDH"/>
</dbReference>
<dbReference type="Pfam" id="PF13561">
    <property type="entry name" value="adh_short_C2"/>
    <property type="match status" value="1"/>
</dbReference>